<reference evidence="1 2" key="1">
    <citation type="journal article" date="2012" name="J. Bacteriol.">
        <title>Genome Sequence of the Filamentous Bacterium Fibrisoma limi BUZ 3T.</title>
        <authorList>
            <person name="Filippini M."/>
            <person name="Qi W."/>
            <person name="Jaenicke S."/>
            <person name="Goesmann A."/>
            <person name="Smits T.H."/>
            <person name="Bagheri H.C."/>
        </authorList>
    </citation>
    <scope>NUCLEOTIDE SEQUENCE [LARGE SCALE GENOMIC DNA]</scope>
    <source>
        <strain evidence="2">BUZ 3T</strain>
    </source>
</reference>
<dbReference type="Proteomes" id="UP000009309">
    <property type="component" value="Unassembled WGS sequence"/>
</dbReference>
<dbReference type="InterPro" id="IPR025345">
    <property type="entry name" value="DUF4249"/>
</dbReference>
<dbReference type="eggNOG" id="ENOG5032VGS">
    <property type="taxonomic scope" value="Bacteria"/>
</dbReference>
<dbReference type="PROSITE" id="PS51257">
    <property type="entry name" value="PROKAR_LIPOPROTEIN"/>
    <property type="match status" value="1"/>
</dbReference>
<name>I2GGG3_9BACT</name>
<sequence>MKTNRFMPGLLLVGLGLAGCEDIISVEVPDGATYLVVDGWISDQPGPCTVRLSTTAPYFSNQATPRVQGAEVMITDNDGTRDVLKETEPGLYQSATVRGRIGGTYTLSVTVAGQTYTAQTQINRVPTIDSLGVVYREETDDHDAGYYLTYFGRELPGRGDQYRIKVFRNDTLLNNPELDLFFFNDDFLDGKYLNGLELSPGPFRSGDRARVEIHAITADTYGYLVELQRQMRNDGLFANPTENVSTNITAVSRDARPATGWFGGSAVQSKTIYIH</sequence>
<protein>
    <recommendedName>
        <fullName evidence="3">DUF4249 domain-containing protein</fullName>
    </recommendedName>
</protein>
<comment type="caution">
    <text evidence="1">The sequence shown here is derived from an EMBL/GenBank/DDBJ whole genome shotgun (WGS) entry which is preliminary data.</text>
</comment>
<dbReference type="Pfam" id="PF14054">
    <property type="entry name" value="DUF4249"/>
    <property type="match status" value="1"/>
</dbReference>
<dbReference type="OrthoDB" id="637707at2"/>
<dbReference type="STRING" id="1185876.BN8_02038"/>
<evidence type="ECO:0000313" key="2">
    <source>
        <dbReference type="Proteomes" id="UP000009309"/>
    </source>
</evidence>
<proteinExistence type="predicted"/>
<gene>
    <name evidence="1" type="ORF">BN8_02038</name>
</gene>
<evidence type="ECO:0000313" key="1">
    <source>
        <dbReference type="EMBL" id="CCH52988.1"/>
    </source>
</evidence>
<accession>I2GGG3</accession>
<dbReference type="RefSeq" id="WP_009281572.1">
    <property type="nucleotide sequence ID" value="NZ_CAIT01000006.1"/>
</dbReference>
<evidence type="ECO:0008006" key="3">
    <source>
        <dbReference type="Google" id="ProtNLM"/>
    </source>
</evidence>
<organism evidence="1 2">
    <name type="scientific">Fibrisoma limi BUZ 3</name>
    <dbReference type="NCBI Taxonomy" id="1185876"/>
    <lineage>
        <taxon>Bacteria</taxon>
        <taxon>Pseudomonadati</taxon>
        <taxon>Bacteroidota</taxon>
        <taxon>Cytophagia</taxon>
        <taxon>Cytophagales</taxon>
        <taxon>Spirosomataceae</taxon>
        <taxon>Fibrisoma</taxon>
    </lineage>
</organism>
<keyword evidence="2" id="KW-1185">Reference proteome</keyword>
<dbReference type="AlphaFoldDB" id="I2GGG3"/>
<dbReference type="EMBL" id="CAIT01000006">
    <property type="protein sequence ID" value="CCH52988.1"/>
    <property type="molecule type" value="Genomic_DNA"/>
</dbReference>